<sequence length="37" mass="4632">MVALRKHFLFCIKQMKIQNTWFIRKMSSTRRYNTKPQ</sequence>
<proteinExistence type="predicted"/>
<name>A0ABY7E8U3_MYAAR</name>
<accession>A0ABY7E8U3</accession>
<gene>
    <name evidence="1" type="ORF">MAR_021796</name>
</gene>
<protein>
    <recommendedName>
        <fullName evidence="3">Ribosomal protein L32</fullName>
    </recommendedName>
</protein>
<evidence type="ECO:0000313" key="1">
    <source>
        <dbReference type="EMBL" id="WAR06427.1"/>
    </source>
</evidence>
<reference evidence="1" key="1">
    <citation type="submission" date="2022-11" db="EMBL/GenBank/DDBJ databases">
        <title>Centuries of genome instability and evolution in soft-shell clam transmissible cancer (bioRxiv).</title>
        <authorList>
            <person name="Hart S.F.M."/>
            <person name="Yonemitsu M.A."/>
            <person name="Giersch R.M."/>
            <person name="Beal B.F."/>
            <person name="Arriagada G."/>
            <person name="Davis B.W."/>
            <person name="Ostrander E.A."/>
            <person name="Goff S.P."/>
            <person name="Metzger M.J."/>
        </authorList>
    </citation>
    <scope>NUCLEOTIDE SEQUENCE</scope>
    <source>
        <strain evidence="1">MELC-2E11</strain>
        <tissue evidence="1">Siphon/mantle</tissue>
    </source>
</reference>
<evidence type="ECO:0008006" key="3">
    <source>
        <dbReference type="Google" id="ProtNLM"/>
    </source>
</evidence>
<organism evidence="1 2">
    <name type="scientific">Mya arenaria</name>
    <name type="common">Soft-shell clam</name>
    <dbReference type="NCBI Taxonomy" id="6604"/>
    <lineage>
        <taxon>Eukaryota</taxon>
        <taxon>Metazoa</taxon>
        <taxon>Spiralia</taxon>
        <taxon>Lophotrochozoa</taxon>
        <taxon>Mollusca</taxon>
        <taxon>Bivalvia</taxon>
        <taxon>Autobranchia</taxon>
        <taxon>Heteroconchia</taxon>
        <taxon>Euheterodonta</taxon>
        <taxon>Imparidentia</taxon>
        <taxon>Neoheterodontei</taxon>
        <taxon>Myida</taxon>
        <taxon>Myoidea</taxon>
        <taxon>Myidae</taxon>
        <taxon>Mya</taxon>
    </lineage>
</organism>
<dbReference type="Proteomes" id="UP001164746">
    <property type="component" value="Chromosome 5"/>
</dbReference>
<evidence type="ECO:0000313" key="2">
    <source>
        <dbReference type="Proteomes" id="UP001164746"/>
    </source>
</evidence>
<keyword evidence="2" id="KW-1185">Reference proteome</keyword>
<dbReference type="EMBL" id="CP111016">
    <property type="protein sequence ID" value="WAR06427.1"/>
    <property type="molecule type" value="Genomic_DNA"/>
</dbReference>